<dbReference type="InterPro" id="IPR041698">
    <property type="entry name" value="Methyltransf_25"/>
</dbReference>
<dbReference type="EMBL" id="CCEJ010000005">
    <property type="protein sequence ID" value="CDR34124.1"/>
    <property type="molecule type" value="Genomic_DNA"/>
</dbReference>
<dbReference type="GO" id="GO:0032259">
    <property type="term" value="P:methylation"/>
    <property type="evidence" value="ECO:0007669"/>
    <property type="project" value="UniProtKB-KW"/>
</dbReference>
<dbReference type="Gene3D" id="3.40.50.150">
    <property type="entry name" value="Vaccinia Virus protein VP39"/>
    <property type="match status" value="1"/>
</dbReference>
<dbReference type="RefSeq" id="WP_053331856.1">
    <property type="nucleotide sequence ID" value="NZ_CCEJ010000005.1"/>
</dbReference>
<protein>
    <submittedName>
        <fullName evidence="2">Methyltransferase</fullName>
    </submittedName>
</protein>
<dbReference type="Pfam" id="PF13649">
    <property type="entry name" value="Methyltransf_25"/>
    <property type="match status" value="1"/>
</dbReference>
<dbReference type="OrthoDB" id="9779104at2"/>
<reference evidence="2" key="2">
    <citation type="submission" date="2014-09" db="EMBL/GenBank/DDBJ databases">
        <title>Criblamydia sequanensis harbors a mega-plasmid encoding arsenite resistance.</title>
        <authorList>
            <person name="Bertelli C."/>
            <person name="Goesmann A."/>
            <person name="Greub G."/>
        </authorList>
    </citation>
    <scope>NUCLEOTIDE SEQUENCE [LARGE SCALE GENOMIC DNA]</scope>
    <source>
        <strain evidence="2">CRIB-18</strain>
    </source>
</reference>
<proteinExistence type="predicted"/>
<gene>
    <name evidence="2" type="ORF">CSEC_1304</name>
</gene>
<keyword evidence="2" id="KW-0489">Methyltransferase</keyword>
<comment type="caution">
    <text evidence="2">The sequence shown here is derived from an EMBL/GenBank/DDBJ whole genome shotgun (WGS) entry which is preliminary data.</text>
</comment>
<dbReference type="GO" id="GO:0008168">
    <property type="term" value="F:methyltransferase activity"/>
    <property type="evidence" value="ECO:0007669"/>
    <property type="project" value="UniProtKB-KW"/>
</dbReference>
<reference evidence="2" key="1">
    <citation type="submission" date="2013-12" db="EMBL/GenBank/DDBJ databases">
        <authorList>
            <person name="Linke B."/>
        </authorList>
    </citation>
    <scope>NUCLEOTIDE SEQUENCE [LARGE SCALE GENOMIC DNA]</scope>
    <source>
        <strain evidence="2">CRIB-18</strain>
    </source>
</reference>
<accession>A0A090DZR9</accession>
<sequence length="143" mass="16900">MAHFDFKEIFDEDYLYFYEPLLTEERLQREIQFLAQKTNLNEPKQILDLACGHGRHANRLSQMGHRVTGIDSSTVFLNLAKKRALELKDQITKVSNYCVRFYNPSEVRDLLEKAGFKEIFFYDDFNDQRLTPQSRRMVAIATK</sequence>
<keyword evidence="3" id="KW-1185">Reference proteome</keyword>
<evidence type="ECO:0000259" key="1">
    <source>
        <dbReference type="Pfam" id="PF13649"/>
    </source>
</evidence>
<organism evidence="2 3">
    <name type="scientific">Candidatus Criblamydia sequanensis CRIB-18</name>
    <dbReference type="NCBI Taxonomy" id="1437425"/>
    <lineage>
        <taxon>Bacteria</taxon>
        <taxon>Pseudomonadati</taxon>
        <taxon>Chlamydiota</taxon>
        <taxon>Chlamydiia</taxon>
        <taxon>Parachlamydiales</taxon>
        <taxon>Candidatus Criblamydiaceae</taxon>
        <taxon>Candidatus Criblamydia</taxon>
    </lineage>
</organism>
<name>A0A090DZR9_9BACT</name>
<dbReference type="eggNOG" id="COG2227">
    <property type="taxonomic scope" value="Bacteria"/>
</dbReference>
<evidence type="ECO:0000313" key="3">
    <source>
        <dbReference type="Proteomes" id="UP000031552"/>
    </source>
</evidence>
<feature type="domain" description="Methyltransferase" evidence="1">
    <location>
        <begin position="46"/>
        <end position="88"/>
    </location>
</feature>
<dbReference type="InterPro" id="IPR029063">
    <property type="entry name" value="SAM-dependent_MTases_sf"/>
</dbReference>
<dbReference type="AlphaFoldDB" id="A0A090DZR9"/>
<dbReference type="Proteomes" id="UP000031552">
    <property type="component" value="Unassembled WGS sequence"/>
</dbReference>
<dbReference type="CDD" id="cd02440">
    <property type="entry name" value="AdoMet_MTases"/>
    <property type="match status" value="1"/>
</dbReference>
<evidence type="ECO:0000313" key="2">
    <source>
        <dbReference type="EMBL" id="CDR34124.1"/>
    </source>
</evidence>
<dbReference type="STRING" id="1437425.CSEC_1304"/>
<keyword evidence="2" id="KW-0808">Transferase</keyword>
<dbReference type="SUPFAM" id="SSF53335">
    <property type="entry name" value="S-adenosyl-L-methionine-dependent methyltransferases"/>
    <property type="match status" value="1"/>
</dbReference>